<dbReference type="PANTHER" id="PTHR33606:SF3">
    <property type="entry name" value="PROTEIN YCII"/>
    <property type="match status" value="1"/>
</dbReference>
<name>A0A165D1L9_9APHY</name>
<dbReference type="InParanoid" id="A0A165D1L9"/>
<dbReference type="InterPro" id="IPR005545">
    <property type="entry name" value="YCII"/>
</dbReference>
<dbReference type="PANTHER" id="PTHR33606">
    <property type="entry name" value="PROTEIN YCII"/>
    <property type="match status" value="1"/>
</dbReference>
<dbReference type="Proteomes" id="UP000076871">
    <property type="component" value="Unassembled WGS sequence"/>
</dbReference>
<dbReference type="GeneID" id="63821795"/>
<accession>A0A165D1L9</accession>
<dbReference type="InterPro" id="IPR051807">
    <property type="entry name" value="Sec-metab_biosynth-assoc"/>
</dbReference>
<evidence type="ECO:0000259" key="1">
    <source>
        <dbReference type="Pfam" id="PF03795"/>
    </source>
</evidence>
<evidence type="ECO:0000313" key="3">
    <source>
        <dbReference type="Proteomes" id="UP000076871"/>
    </source>
</evidence>
<organism evidence="2 3">
    <name type="scientific">Laetiporus sulphureus 93-53</name>
    <dbReference type="NCBI Taxonomy" id="1314785"/>
    <lineage>
        <taxon>Eukaryota</taxon>
        <taxon>Fungi</taxon>
        <taxon>Dikarya</taxon>
        <taxon>Basidiomycota</taxon>
        <taxon>Agaricomycotina</taxon>
        <taxon>Agaricomycetes</taxon>
        <taxon>Polyporales</taxon>
        <taxon>Laetiporus</taxon>
    </lineage>
</organism>
<proteinExistence type="predicted"/>
<feature type="domain" description="YCII-related" evidence="1">
    <location>
        <begin position="20"/>
        <end position="100"/>
    </location>
</feature>
<dbReference type="SUPFAM" id="SSF54909">
    <property type="entry name" value="Dimeric alpha+beta barrel"/>
    <property type="match status" value="1"/>
</dbReference>
<reference evidence="2 3" key="1">
    <citation type="journal article" date="2016" name="Mol. Biol. Evol.">
        <title>Comparative Genomics of Early-Diverging Mushroom-Forming Fungi Provides Insights into the Origins of Lignocellulose Decay Capabilities.</title>
        <authorList>
            <person name="Nagy L.G."/>
            <person name="Riley R."/>
            <person name="Tritt A."/>
            <person name="Adam C."/>
            <person name="Daum C."/>
            <person name="Floudas D."/>
            <person name="Sun H."/>
            <person name="Yadav J.S."/>
            <person name="Pangilinan J."/>
            <person name="Larsson K.H."/>
            <person name="Matsuura K."/>
            <person name="Barry K."/>
            <person name="Labutti K."/>
            <person name="Kuo R."/>
            <person name="Ohm R.A."/>
            <person name="Bhattacharya S.S."/>
            <person name="Shirouzu T."/>
            <person name="Yoshinaga Y."/>
            <person name="Martin F.M."/>
            <person name="Grigoriev I.V."/>
            <person name="Hibbett D.S."/>
        </authorList>
    </citation>
    <scope>NUCLEOTIDE SEQUENCE [LARGE SCALE GENOMIC DNA]</scope>
    <source>
        <strain evidence="2 3">93-53</strain>
    </source>
</reference>
<dbReference type="OrthoDB" id="5519740at2759"/>
<dbReference type="RefSeq" id="XP_040761707.1">
    <property type="nucleotide sequence ID" value="XM_040904765.1"/>
</dbReference>
<evidence type="ECO:0000313" key="2">
    <source>
        <dbReference type="EMBL" id="KZT03967.1"/>
    </source>
</evidence>
<protein>
    <recommendedName>
        <fullName evidence="1">YCII-related domain-containing protein</fullName>
    </recommendedName>
</protein>
<dbReference type="AlphaFoldDB" id="A0A165D1L9"/>
<dbReference type="Pfam" id="PF03795">
    <property type="entry name" value="YCII"/>
    <property type="match status" value="1"/>
</dbReference>
<gene>
    <name evidence="2" type="ORF">LAESUDRAFT_658742</name>
</gene>
<dbReference type="EMBL" id="KV427640">
    <property type="protein sequence ID" value="KZT03967.1"/>
    <property type="molecule type" value="Genomic_DNA"/>
</dbReference>
<dbReference type="InterPro" id="IPR011008">
    <property type="entry name" value="Dimeric_a/b-barrel"/>
</dbReference>
<keyword evidence="3" id="KW-1185">Reference proteome</keyword>
<dbReference type="Gene3D" id="3.30.70.1060">
    <property type="entry name" value="Dimeric alpha+beta barrel"/>
    <property type="match status" value="1"/>
</dbReference>
<sequence>MSIASEPTLYKFVVWAPDMTDPDALQRRLSVRERHLARATDLHNSKQWKVGGALLTPESIASPDAEKKMIGSMIICEAESIEAVRKMIESDIYYTSNVWDKEKLQIFPYLTRDL</sequence>